<accession>A0A1G8SIS0</accession>
<evidence type="ECO:0000313" key="2">
    <source>
        <dbReference type="Proteomes" id="UP000198853"/>
    </source>
</evidence>
<gene>
    <name evidence="1" type="ORF">SAMN04488123_12911</name>
</gene>
<proteinExistence type="predicted"/>
<dbReference type="RefSeq" id="WP_090400129.1">
    <property type="nucleotide sequence ID" value="NZ_FNEN01000029.1"/>
</dbReference>
<dbReference type="OrthoDB" id="2967563at2"/>
<sequence length="125" mass="14620">MDNSMFPLKVFSRWFTNDTGVLSSTLKPVTIREKHHWIIRFPVKNMTVENVNIHTDKDDLFIRFQQTIEEKHENETTGAISAYQAITECTSRTAIPPDADEKNYTIVCCEDHVDIYFNMRKGDDY</sequence>
<evidence type="ECO:0000313" key="1">
    <source>
        <dbReference type="EMBL" id="SDJ29097.1"/>
    </source>
</evidence>
<organism evidence="1 2">
    <name type="scientific">Natribacillus halophilus</name>
    <dbReference type="NCBI Taxonomy" id="549003"/>
    <lineage>
        <taxon>Bacteria</taxon>
        <taxon>Bacillati</taxon>
        <taxon>Bacillota</taxon>
        <taxon>Bacilli</taxon>
        <taxon>Bacillales</taxon>
        <taxon>Bacillaceae</taxon>
        <taxon>Natribacillus</taxon>
    </lineage>
</organism>
<keyword evidence="2" id="KW-1185">Reference proteome</keyword>
<reference evidence="1 2" key="1">
    <citation type="submission" date="2016-10" db="EMBL/GenBank/DDBJ databases">
        <authorList>
            <person name="de Groot N.N."/>
        </authorList>
    </citation>
    <scope>NUCLEOTIDE SEQUENCE [LARGE SCALE GENOMIC DNA]</scope>
    <source>
        <strain evidence="1 2">DSM 21771</strain>
    </source>
</reference>
<name>A0A1G8SIS0_9BACI</name>
<dbReference type="InterPro" id="IPR008978">
    <property type="entry name" value="HSP20-like_chaperone"/>
</dbReference>
<dbReference type="AlphaFoldDB" id="A0A1G8SIS0"/>
<protein>
    <submittedName>
        <fullName evidence="1">Uncharacterized protein</fullName>
    </submittedName>
</protein>
<dbReference type="EMBL" id="FNEN01000029">
    <property type="protein sequence ID" value="SDJ29097.1"/>
    <property type="molecule type" value="Genomic_DNA"/>
</dbReference>
<dbReference type="Gene3D" id="2.60.40.790">
    <property type="match status" value="1"/>
</dbReference>
<dbReference type="Proteomes" id="UP000198853">
    <property type="component" value="Unassembled WGS sequence"/>
</dbReference>